<dbReference type="EMBL" id="BOSE01000007">
    <property type="protein sequence ID" value="GIP17964.1"/>
    <property type="molecule type" value="Genomic_DNA"/>
</dbReference>
<keyword evidence="3" id="KW-1185">Reference proteome</keyword>
<name>A0A920D0G4_9BACL</name>
<organism evidence="2 3">
    <name type="scientific">Paenibacillus montaniterrae</name>
    <dbReference type="NCBI Taxonomy" id="429341"/>
    <lineage>
        <taxon>Bacteria</taxon>
        <taxon>Bacillati</taxon>
        <taxon>Bacillota</taxon>
        <taxon>Bacilli</taxon>
        <taxon>Bacillales</taxon>
        <taxon>Paenibacillaceae</taxon>
        <taxon>Paenibacillus</taxon>
    </lineage>
</organism>
<feature type="transmembrane region" description="Helical" evidence="1">
    <location>
        <begin position="105"/>
        <end position="135"/>
    </location>
</feature>
<gene>
    <name evidence="2" type="ORF">J40TS1_36060</name>
</gene>
<evidence type="ECO:0000313" key="2">
    <source>
        <dbReference type="EMBL" id="GIP17964.1"/>
    </source>
</evidence>
<keyword evidence="1" id="KW-1133">Transmembrane helix</keyword>
<dbReference type="InterPro" id="IPR008875">
    <property type="entry name" value="TraX"/>
</dbReference>
<feature type="transmembrane region" description="Helical" evidence="1">
    <location>
        <begin position="141"/>
        <end position="165"/>
    </location>
</feature>
<dbReference type="RefSeq" id="WP_213517834.1">
    <property type="nucleotide sequence ID" value="NZ_BOSE01000007.1"/>
</dbReference>
<comment type="caution">
    <text evidence="2">The sequence shown here is derived from an EMBL/GenBank/DDBJ whole genome shotgun (WGS) entry which is preliminary data.</text>
</comment>
<evidence type="ECO:0000313" key="3">
    <source>
        <dbReference type="Proteomes" id="UP000683139"/>
    </source>
</evidence>
<keyword evidence="1" id="KW-0472">Membrane</keyword>
<protein>
    <submittedName>
        <fullName evidence="2">Conjugal transfer protein TraX</fullName>
    </submittedName>
</protein>
<feature type="transmembrane region" description="Helical" evidence="1">
    <location>
        <begin position="77"/>
        <end position="93"/>
    </location>
</feature>
<proteinExistence type="predicted"/>
<dbReference type="Proteomes" id="UP000683139">
    <property type="component" value="Unassembled WGS sequence"/>
</dbReference>
<reference evidence="2" key="1">
    <citation type="submission" date="2021-03" db="EMBL/GenBank/DDBJ databases">
        <title>Antimicrobial resistance genes in bacteria isolated from Japanese honey, and their potential for conferring macrolide and lincosamide resistance in the American foulbrood pathogen Paenibacillus larvae.</title>
        <authorList>
            <person name="Okamoto M."/>
            <person name="Kumagai M."/>
            <person name="Kanamori H."/>
            <person name="Takamatsu D."/>
        </authorList>
    </citation>
    <scope>NUCLEOTIDE SEQUENCE</scope>
    <source>
        <strain evidence="2">J40TS1</strain>
    </source>
</reference>
<keyword evidence="1" id="KW-0812">Transmembrane</keyword>
<sequence>MQWIAMLTMLIDHLGVVFFPDQIWLRIIGRIAFPLYAYLIVIGYQRTRNYRNYLIRLGLLAIISQPVYQWAFDTTQLNVIVTLFVGLLLLKLMDMTKNNKPLQLAIAAAVLVLSLFFSLDYGAYGIALMLIFRYVKKEQLLIYHALLELLFLFVWGIQFFSLIVTYFISFQPNNLAKADRLQVPRWLWRSFYPLHLLILALLQYTF</sequence>
<feature type="transmembrane region" description="Helical" evidence="1">
    <location>
        <begin position="186"/>
        <end position="204"/>
    </location>
</feature>
<feature type="transmembrane region" description="Helical" evidence="1">
    <location>
        <begin position="23"/>
        <end position="41"/>
    </location>
</feature>
<dbReference type="Pfam" id="PF05857">
    <property type="entry name" value="TraX"/>
    <property type="match status" value="1"/>
</dbReference>
<accession>A0A920D0G4</accession>
<dbReference type="AlphaFoldDB" id="A0A920D0G4"/>
<evidence type="ECO:0000256" key="1">
    <source>
        <dbReference type="SAM" id="Phobius"/>
    </source>
</evidence>